<dbReference type="GO" id="GO:0009252">
    <property type="term" value="P:peptidoglycan biosynthetic process"/>
    <property type="evidence" value="ECO:0007669"/>
    <property type="project" value="UniProtKB-UniRule"/>
</dbReference>
<dbReference type="SUPFAM" id="SSF53623">
    <property type="entry name" value="MurD-like peptide ligases, catalytic domain"/>
    <property type="match status" value="1"/>
</dbReference>
<evidence type="ECO:0000259" key="12">
    <source>
        <dbReference type="Pfam" id="PF01225"/>
    </source>
</evidence>
<comment type="similarity">
    <text evidence="10">Belongs to the MurCDEF family. MurF subfamily.</text>
</comment>
<feature type="domain" description="Mur ligase central" evidence="14">
    <location>
        <begin position="97"/>
        <end position="283"/>
    </location>
</feature>
<keyword evidence="6 10" id="KW-0133">Cell shape</keyword>
<dbReference type="Pfam" id="PF01225">
    <property type="entry name" value="Mur_ligase"/>
    <property type="match status" value="1"/>
</dbReference>
<dbReference type="PANTHER" id="PTHR43024:SF1">
    <property type="entry name" value="UDP-N-ACETYLMURAMOYL-TRIPEPTIDE--D-ALANYL-D-ALANINE LIGASE"/>
    <property type="match status" value="1"/>
</dbReference>
<dbReference type="InterPro" id="IPR004101">
    <property type="entry name" value="Mur_ligase_C"/>
</dbReference>
<dbReference type="Gene3D" id="3.40.1390.10">
    <property type="entry name" value="MurE/MurF, N-terminal domain"/>
    <property type="match status" value="1"/>
</dbReference>
<comment type="caution">
    <text evidence="15">The sequence shown here is derived from an EMBL/GenBank/DDBJ whole genome shotgun (WGS) entry which is preliminary data.</text>
</comment>
<evidence type="ECO:0000256" key="7">
    <source>
        <dbReference type="ARBA" id="ARBA00022984"/>
    </source>
</evidence>
<dbReference type="GO" id="GO:0005524">
    <property type="term" value="F:ATP binding"/>
    <property type="evidence" value="ECO:0007669"/>
    <property type="project" value="UniProtKB-UniRule"/>
</dbReference>
<evidence type="ECO:0000256" key="5">
    <source>
        <dbReference type="ARBA" id="ARBA00022840"/>
    </source>
</evidence>
<keyword evidence="7 10" id="KW-0573">Peptidoglycan synthesis</keyword>
<dbReference type="PANTHER" id="PTHR43024">
    <property type="entry name" value="UDP-N-ACETYLMURAMOYL-TRIPEPTIDE--D-ALANYL-D-ALANINE LIGASE"/>
    <property type="match status" value="1"/>
</dbReference>
<dbReference type="InterPro" id="IPR000713">
    <property type="entry name" value="Mur_ligase_N"/>
</dbReference>
<dbReference type="EMBL" id="DWZI01000011">
    <property type="protein sequence ID" value="HJA84991.1"/>
    <property type="molecule type" value="Genomic_DNA"/>
</dbReference>
<evidence type="ECO:0000256" key="9">
    <source>
        <dbReference type="ARBA" id="ARBA00023316"/>
    </source>
</evidence>
<dbReference type="AlphaFoldDB" id="A0A9D2KTB4"/>
<keyword evidence="9 10" id="KW-0961">Cell wall biogenesis/degradation</keyword>
<evidence type="ECO:0000256" key="1">
    <source>
        <dbReference type="ARBA" id="ARBA00022490"/>
    </source>
</evidence>
<reference evidence="15" key="1">
    <citation type="journal article" date="2021" name="PeerJ">
        <title>Extensive microbial diversity within the chicken gut microbiome revealed by metagenomics and culture.</title>
        <authorList>
            <person name="Gilroy R."/>
            <person name="Ravi A."/>
            <person name="Getino M."/>
            <person name="Pursley I."/>
            <person name="Horton D.L."/>
            <person name="Alikhan N.F."/>
            <person name="Baker D."/>
            <person name="Gharbi K."/>
            <person name="Hall N."/>
            <person name="Watson M."/>
            <person name="Adriaenssens E.M."/>
            <person name="Foster-Nyarko E."/>
            <person name="Jarju S."/>
            <person name="Secka A."/>
            <person name="Antonio M."/>
            <person name="Oren A."/>
            <person name="Chaudhuri R.R."/>
            <person name="La Ragione R."/>
            <person name="Hildebrand F."/>
            <person name="Pallen M.J."/>
        </authorList>
    </citation>
    <scope>NUCLEOTIDE SEQUENCE</scope>
    <source>
        <strain evidence="15">ChiHjej12B11-9795</strain>
    </source>
</reference>
<evidence type="ECO:0000256" key="11">
    <source>
        <dbReference type="RuleBase" id="RU004136"/>
    </source>
</evidence>
<comment type="catalytic activity">
    <reaction evidence="10 11">
        <text>D-alanyl-D-alanine + UDP-N-acetyl-alpha-D-muramoyl-L-alanyl-gamma-D-glutamyl-meso-2,6-diaminopimelate + ATP = UDP-N-acetyl-alpha-D-muramoyl-L-alanyl-gamma-D-glutamyl-meso-2,6-diaminopimeloyl-D-alanyl-D-alanine + ADP + phosphate + H(+)</text>
        <dbReference type="Rhea" id="RHEA:28374"/>
        <dbReference type="ChEBI" id="CHEBI:15378"/>
        <dbReference type="ChEBI" id="CHEBI:30616"/>
        <dbReference type="ChEBI" id="CHEBI:43474"/>
        <dbReference type="ChEBI" id="CHEBI:57822"/>
        <dbReference type="ChEBI" id="CHEBI:61386"/>
        <dbReference type="ChEBI" id="CHEBI:83905"/>
        <dbReference type="ChEBI" id="CHEBI:456216"/>
        <dbReference type="EC" id="6.3.2.10"/>
    </reaction>
</comment>
<dbReference type="HAMAP" id="MF_02019">
    <property type="entry name" value="MurF"/>
    <property type="match status" value="1"/>
</dbReference>
<dbReference type="GO" id="GO:0051301">
    <property type="term" value="P:cell division"/>
    <property type="evidence" value="ECO:0007669"/>
    <property type="project" value="UniProtKB-KW"/>
</dbReference>
<organism evidence="15 16">
    <name type="scientific">Candidatus Bacteroides avicola</name>
    <dbReference type="NCBI Taxonomy" id="2838468"/>
    <lineage>
        <taxon>Bacteria</taxon>
        <taxon>Pseudomonadati</taxon>
        <taxon>Bacteroidota</taxon>
        <taxon>Bacteroidia</taxon>
        <taxon>Bacteroidales</taxon>
        <taxon>Bacteroidaceae</taxon>
        <taxon>Bacteroides</taxon>
    </lineage>
</organism>
<dbReference type="EC" id="6.3.2.10" evidence="10 11"/>
<evidence type="ECO:0000256" key="3">
    <source>
        <dbReference type="ARBA" id="ARBA00022618"/>
    </source>
</evidence>
<protein>
    <recommendedName>
        <fullName evidence="10 11">UDP-N-acetylmuramoyl-tripeptide--D-alanyl-D-alanine ligase</fullName>
        <ecNumber evidence="10 11">6.3.2.10</ecNumber>
    </recommendedName>
    <alternativeName>
        <fullName evidence="10">D-alanyl-D-alanine-adding enzyme</fullName>
    </alternativeName>
</protein>
<accession>A0A9D2KTB4</accession>
<dbReference type="InterPro" id="IPR051046">
    <property type="entry name" value="MurCDEF_CellWall_CoF430Synth"/>
</dbReference>
<evidence type="ECO:0000259" key="13">
    <source>
        <dbReference type="Pfam" id="PF02875"/>
    </source>
</evidence>
<feature type="binding site" evidence="10">
    <location>
        <begin position="99"/>
        <end position="105"/>
    </location>
    <ligand>
        <name>ATP</name>
        <dbReference type="ChEBI" id="CHEBI:30616"/>
    </ligand>
</feature>
<dbReference type="InterPro" id="IPR036565">
    <property type="entry name" value="Mur-like_cat_sf"/>
</dbReference>
<keyword evidence="2 10" id="KW-0436">Ligase</keyword>
<dbReference type="Gene3D" id="3.90.190.20">
    <property type="entry name" value="Mur ligase, C-terminal domain"/>
    <property type="match status" value="1"/>
</dbReference>
<dbReference type="InterPro" id="IPR005863">
    <property type="entry name" value="UDP-N-AcMur_synth"/>
</dbReference>
<evidence type="ECO:0000259" key="14">
    <source>
        <dbReference type="Pfam" id="PF08245"/>
    </source>
</evidence>
<keyword evidence="1 10" id="KW-0963">Cytoplasm</keyword>
<dbReference type="SUPFAM" id="SSF53244">
    <property type="entry name" value="MurD-like peptide ligases, peptide-binding domain"/>
    <property type="match status" value="1"/>
</dbReference>
<evidence type="ECO:0000256" key="2">
    <source>
        <dbReference type="ARBA" id="ARBA00022598"/>
    </source>
</evidence>
<gene>
    <name evidence="10" type="primary">murF</name>
    <name evidence="15" type="ORF">H9950_02115</name>
</gene>
<comment type="subcellular location">
    <subcellularLocation>
        <location evidence="10 11">Cytoplasm</location>
    </subcellularLocation>
</comment>
<dbReference type="GO" id="GO:0071555">
    <property type="term" value="P:cell wall organization"/>
    <property type="evidence" value="ECO:0007669"/>
    <property type="project" value="UniProtKB-KW"/>
</dbReference>
<dbReference type="SUPFAM" id="SSF63418">
    <property type="entry name" value="MurE/MurF N-terminal domain"/>
    <property type="match status" value="1"/>
</dbReference>
<comment type="pathway">
    <text evidence="10 11">Cell wall biogenesis; peptidoglycan biosynthesis.</text>
</comment>
<evidence type="ECO:0000313" key="15">
    <source>
        <dbReference type="EMBL" id="HJA84991.1"/>
    </source>
</evidence>
<keyword evidence="5 10" id="KW-0067">ATP-binding</keyword>
<dbReference type="NCBIfam" id="TIGR01143">
    <property type="entry name" value="murF"/>
    <property type="match status" value="1"/>
</dbReference>
<dbReference type="InterPro" id="IPR035911">
    <property type="entry name" value="MurE/MurF_N"/>
</dbReference>
<dbReference type="Pfam" id="PF02875">
    <property type="entry name" value="Mur_ligase_C"/>
    <property type="match status" value="1"/>
</dbReference>
<sequence length="434" mass="47007">MDINTLYRLFLDSTGVTTDSRHCPAGSVFFALRGETFDGNAFAAQALKDGCAYAVIDNPSYLPEGDARYFVADDCLKALQQLARHHRRTLGTPLIAITGTNGKTTTKELTAAVLSTTCRLHYTQGNLNNHIGVPLTLLALKPEHQLAVVEMGASHPGDIRELAEIAEPDFGLITNVGKAHLEGFGSFEGVIRTKGELFDYLRGKGEATVFVHDDSPYLKEMAHGLKQVCYGTRQGLYVSGQPTGQSPFLTFGWQADGKPENRIVQTHLIGDYNLPNALAALAVGRYFGVPPQTASQAIADYLPQNHRSQLVQTADNTLIVDAYNANPTSMTAAIDNFARMKADGKMLILGDMRELGADSLALHQQIVDHIEACGLTEVVFVGSQFAATRHHGPTYPDADALIADLRAHRPCGKTILIKGSNSLHLDRVAQALED</sequence>
<evidence type="ECO:0000313" key="16">
    <source>
        <dbReference type="Proteomes" id="UP000823862"/>
    </source>
</evidence>
<dbReference type="GO" id="GO:0005737">
    <property type="term" value="C:cytoplasm"/>
    <property type="evidence" value="ECO:0007669"/>
    <property type="project" value="UniProtKB-SubCell"/>
</dbReference>
<evidence type="ECO:0000256" key="8">
    <source>
        <dbReference type="ARBA" id="ARBA00023306"/>
    </source>
</evidence>
<feature type="domain" description="Mur ligase C-terminal" evidence="13">
    <location>
        <begin position="306"/>
        <end position="420"/>
    </location>
</feature>
<keyword evidence="3 10" id="KW-0132">Cell division</keyword>
<keyword evidence="4 10" id="KW-0547">Nucleotide-binding</keyword>
<comment type="function">
    <text evidence="10 11">Involved in cell wall formation. Catalyzes the final step in the synthesis of UDP-N-acetylmuramoyl-pentapeptide, the precursor of murein.</text>
</comment>
<dbReference type="Gene3D" id="3.40.1190.10">
    <property type="entry name" value="Mur-like, catalytic domain"/>
    <property type="match status" value="1"/>
</dbReference>
<evidence type="ECO:0000256" key="6">
    <source>
        <dbReference type="ARBA" id="ARBA00022960"/>
    </source>
</evidence>
<dbReference type="InterPro" id="IPR013221">
    <property type="entry name" value="Mur_ligase_cen"/>
</dbReference>
<evidence type="ECO:0000256" key="4">
    <source>
        <dbReference type="ARBA" id="ARBA00022741"/>
    </source>
</evidence>
<keyword evidence="8 10" id="KW-0131">Cell cycle</keyword>
<dbReference type="Proteomes" id="UP000823862">
    <property type="component" value="Unassembled WGS sequence"/>
</dbReference>
<dbReference type="GO" id="GO:0047480">
    <property type="term" value="F:UDP-N-acetylmuramoyl-tripeptide-D-alanyl-D-alanine ligase activity"/>
    <property type="evidence" value="ECO:0007669"/>
    <property type="project" value="UniProtKB-UniRule"/>
</dbReference>
<evidence type="ECO:0000256" key="10">
    <source>
        <dbReference type="HAMAP-Rule" id="MF_02019"/>
    </source>
</evidence>
<name>A0A9D2KTB4_9BACE</name>
<reference evidence="15" key="2">
    <citation type="submission" date="2021-04" db="EMBL/GenBank/DDBJ databases">
        <authorList>
            <person name="Gilroy R."/>
        </authorList>
    </citation>
    <scope>NUCLEOTIDE SEQUENCE</scope>
    <source>
        <strain evidence="15">ChiHjej12B11-9795</strain>
    </source>
</reference>
<dbReference type="InterPro" id="IPR036615">
    <property type="entry name" value="Mur_ligase_C_dom_sf"/>
</dbReference>
<dbReference type="Pfam" id="PF08245">
    <property type="entry name" value="Mur_ligase_M"/>
    <property type="match status" value="1"/>
</dbReference>
<proteinExistence type="inferred from homology"/>
<feature type="domain" description="Mur ligase N-terminal catalytic" evidence="12">
    <location>
        <begin position="14"/>
        <end position="86"/>
    </location>
</feature>
<dbReference type="GO" id="GO:0008360">
    <property type="term" value="P:regulation of cell shape"/>
    <property type="evidence" value="ECO:0007669"/>
    <property type="project" value="UniProtKB-KW"/>
</dbReference>